<feature type="transmembrane region" description="Helical" evidence="11">
    <location>
        <begin position="25"/>
        <end position="44"/>
    </location>
</feature>
<keyword evidence="8" id="KW-0811">Translocation</keyword>
<keyword evidence="9 11" id="KW-0472">Membrane</keyword>
<accession>A0A6N9I4T9</accession>
<evidence type="ECO:0000313" key="12">
    <source>
        <dbReference type="EMBL" id="MYV17991.1"/>
    </source>
</evidence>
<gene>
    <name evidence="12" type="primary">yajC</name>
    <name evidence="12" type="ORF">GB993_10810</name>
</gene>
<evidence type="ECO:0000256" key="10">
    <source>
        <dbReference type="SAM" id="MobiDB-lite"/>
    </source>
</evidence>
<dbReference type="SMART" id="SM01323">
    <property type="entry name" value="YajC"/>
    <property type="match status" value="1"/>
</dbReference>
<name>A0A6N9I4T9_9LACO</name>
<dbReference type="Proteomes" id="UP000449209">
    <property type="component" value="Unassembled WGS sequence"/>
</dbReference>
<keyword evidence="4" id="KW-1003">Cell membrane</keyword>
<feature type="compositionally biased region" description="Polar residues" evidence="10">
    <location>
        <begin position="109"/>
        <end position="119"/>
    </location>
</feature>
<comment type="similarity">
    <text evidence="2">Belongs to the YajC family.</text>
</comment>
<organism evidence="12 13">
    <name type="scientific">Furfurilactobacillus milii</name>
    <dbReference type="NCBI Taxonomy" id="2888272"/>
    <lineage>
        <taxon>Bacteria</taxon>
        <taxon>Bacillati</taxon>
        <taxon>Bacillota</taxon>
        <taxon>Bacilli</taxon>
        <taxon>Lactobacillales</taxon>
        <taxon>Lactobacillaceae</taxon>
        <taxon>Furfurilactobacillus</taxon>
    </lineage>
</organism>
<reference evidence="12 13" key="1">
    <citation type="journal article" date="2019" name="Appl. Environ. Microbiol.">
        <title>Genetic determinants of hydroxycinnamic acid metabolism in heterofermentative lactobacilli.</title>
        <authorList>
            <person name="Gaur G."/>
            <person name="Oh J.H."/>
            <person name="Filannino P."/>
            <person name="Gobbetti M."/>
            <person name="van Pijkeren J.P."/>
            <person name="Ganzle M.G."/>
        </authorList>
    </citation>
    <scope>NUCLEOTIDE SEQUENCE [LARGE SCALE GENOMIC DNA]</scope>
    <source>
        <strain evidence="12 13">C5</strain>
    </source>
</reference>
<dbReference type="PANTHER" id="PTHR33909">
    <property type="entry name" value="SEC TRANSLOCON ACCESSORY COMPLEX SUBUNIT YAJC"/>
    <property type="match status" value="1"/>
</dbReference>
<evidence type="ECO:0000256" key="2">
    <source>
        <dbReference type="ARBA" id="ARBA00006742"/>
    </source>
</evidence>
<evidence type="ECO:0000256" key="1">
    <source>
        <dbReference type="ARBA" id="ARBA00004162"/>
    </source>
</evidence>
<keyword evidence="6" id="KW-0653">Protein transport</keyword>
<evidence type="ECO:0000256" key="6">
    <source>
        <dbReference type="ARBA" id="ARBA00022927"/>
    </source>
</evidence>
<dbReference type="OrthoDB" id="9800132at2"/>
<dbReference type="InterPro" id="IPR003849">
    <property type="entry name" value="Preprotein_translocase_YajC"/>
</dbReference>
<dbReference type="PANTHER" id="PTHR33909:SF1">
    <property type="entry name" value="SEC TRANSLOCON ACCESSORY COMPLEX SUBUNIT YAJC"/>
    <property type="match status" value="1"/>
</dbReference>
<dbReference type="Pfam" id="PF02699">
    <property type="entry name" value="YajC"/>
    <property type="match status" value="1"/>
</dbReference>
<dbReference type="RefSeq" id="WP_161004287.1">
    <property type="nucleotide sequence ID" value="NZ_JAIWJG010000013.1"/>
</dbReference>
<evidence type="ECO:0000256" key="3">
    <source>
        <dbReference type="ARBA" id="ARBA00022448"/>
    </source>
</evidence>
<feature type="region of interest" description="Disordered" evidence="10">
    <location>
        <begin position="109"/>
        <end position="160"/>
    </location>
</feature>
<evidence type="ECO:0000256" key="8">
    <source>
        <dbReference type="ARBA" id="ARBA00023010"/>
    </source>
</evidence>
<comment type="subcellular location">
    <subcellularLocation>
        <location evidence="1">Cell membrane</location>
        <topology evidence="1">Single-pass membrane protein</topology>
    </subcellularLocation>
</comment>
<feature type="compositionally biased region" description="Low complexity" evidence="10">
    <location>
        <begin position="120"/>
        <end position="153"/>
    </location>
</feature>
<dbReference type="GO" id="GO:0015031">
    <property type="term" value="P:protein transport"/>
    <property type="evidence" value="ECO:0007669"/>
    <property type="project" value="UniProtKB-KW"/>
</dbReference>
<proteinExistence type="inferred from homology"/>
<dbReference type="EMBL" id="WEZQ01000019">
    <property type="protein sequence ID" value="MYV17991.1"/>
    <property type="molecule type" value="Genomic_DNA"/>
</dbReference>
<sequence length="160" mass="16974">MNEVDKLVSSLTTTLVGAAAQGSNLWSSVLLIVLFVAIFYFFIMRPNRKQQDQRKEMMSGLHVGDRVVTIGGMHGVIDSLDSANKTVTIDADGIYLVFDLQAIHHVETPKSTSTAKVTDQATSSVTASTSEATSATSEATSSVAQSADSVASEATEKDSE</sequence>
<protein>
    <submittedName>
        <fullName evidence="12">Preprotein translocase subunit YajC</fullName>
    </submittedName>
</protein>
<dbReference type="GO" id="GO:0005886">
    <property type="term" value="C:plasma membrane"/>
    <property type="evidence" value="ECO:0007669"/>
    <property type="project" value="UniProtKB-SubCell"/>
</dbReference>
<keyword evidence="3" id="KW-0813">Transport</keyword>
<evidence type="ECO:0000256" key="7">
    <source>
        <dbReference type="ARBA" id="ARBA00022989"/>
    </source>
</evidence>
<dbReference type="AlphaFoldDB" id="A0A6N9I4T9"/>
<evidence type="ECO:0000256" key="4">
    <source>
        <dbReference type="ARBA" id="ARBA00022475"/>
    </source>
</evidence>
<evidence type="ECO:0000313" key="13">
    <source>
        <dbReference type="Proteomes" id="UP000449209"/>
    </source>
</evidence>
<dbReference type="NCBIfam" id="TIGR00739">
    <property type="entry name" value="yajC"/>
    <property type="match status" value="1"/>
</dbReference>
<evidence type="ECO:0000256" key="5">
    <source>
        <dbReference type="ARBA" id="ARBA00022692"/>
    </source>
</evidence>
<keyword evidence="5 11" id="KW-0812">Transmembrane</keyword>
<keyword evidence="7 11" id="KW-1133">Transmembrane helix</keyword>
<comment type="caution">
    <text evidence="12">The sequence shown here is derived from an EMBL/GenBank/DDBJ whole genome shotgun (WGS) entry which is preliminary data.</text>
</comment>
<dbReference type="PRINTS" id="PR01853">
    <property type="entry name" value="YAJCTRNLCASE"/>
</dbReference>
<evidence type="ECO:0000256" key="11">
    <source>
        <dbReference type="SAM" id="Phobius"/>
    </source>
</evidence>
<evidence type="ECO:0000256" key="9">
    <source>
        <dbReference type="ARBA" id="ARBA00023136"/>
    </source>
</evidence>